<gene>
    <name evidence="1" type="ORF">J0A65_22130</name>
</gene>
<sequence length="89" mass="9696">MPDFNIRIPKGCACSGVHPGDYTNQVELKTPDHMLKIGNIGCLQFRETTCVDRCIADAVQALWALEVVTTGCCCGHNQVDGYIGVWEAP</sequence>
<organism evidence="1 2">
    <name type="scientific">Bowmanella yangjiangensis</name>
    <dbReference type="NCBI Taxonomy" id="2811230"/>
    <lineage>
        <taxon>Bacteria</taxon>
        <taxon>Pseudomonadati</taxon>
        <taxon>Pseudomonadota</taxon>
        <taxon>Gammaproteobacteria</taxon>
        <taxon>Alteromonadales</taxon>
        <taxon>Alteromonadaceae</taxon>
        <taxon>Bowmanella</taxon>
    </lineage>
</organism>
<reference evidence="1 2" key="1">
    <citation type="submission" date="2021-03" db="EMBL/GenBank/DDBJ databases">
        <title>novel species isolated from a fishpond in China.</title>
        <authorList>
            <person name="Lu H."/>
            <person name="Cai Z."/>
        </authorList>
    </citation>
    <scope>NUCLEOTIDE SEQUENCE [LARGE SCALE GENOMIC DNA]</scope>
    <source>
        <strain evidence="1 2">Y57</strain>
    </source>
</reference>
<accession>A0ABS3CZL7</accession>
<keyword evidence="2" id="KW-1185">Reference proteome</keyword>
<dbReference type="Proteomes" id="UP000663992">
    <property type="component" value="Unassembled WGS sequence"/>
</dbReference>
<dbReference type="RefSeq" id="WP_206596487.1">
    <property type="nucleotide sequence ID" value="NZ_JAFKCS010000101.1"/>
</dbReference>
<protein>
    <submittedName>
        <fullName evidence="1">Uncharacterized protein</fullName>
    </submittedName>
</protein>
<evidence type="ECO:0000313" key="2">
    <source>
        <dbReference type="Proteomes" id="UP000663992"/>
    </source>
</evidence>
<comment type="caution">
    <text evidence="1">The sequence shown here is derived from an EMBL/GenBank/DDBJ whole genome shotgun (WGS) entry which is preliminary data.</text>
</comment>
<proteinExistence type="predicted"/>
<name>A0ABS3CZL7_9ALTE</name>
<evidence type="ECO:0000313" key="1">
    <source>
        <dbReference type="EMBL" id="MBN7822577.1"/>
    </source>
</evidence>
<dbReference type="EMBL" id="JAFKCS010000101">
    <property type="protein sequence ID" value="MBN7822577.1"/>
    <property type="molecule type" value="Genomic_DNA"/>
</dbReference>